<comment type="cofactor">
    <cofactor evidence="1 19">
        <name>Mg(2+)</name>
        <dbReference type="ChEBI" id="CHEBI:18420"/>
    </cofactor>
</comment>
<evidence type="ECO:0000256" key="10">
    <source>
        <dbReference type="ARBA" id="ARBA00022692"/>
    </source>
</evidence>
<feature type="transmembrane region" description="Helical" evidence="19">
    <location>
        <begin position="188"/>
        <end position="206"/>
    </location>
</feature>
<dbReference type="Proteomes" id="UP000066480">
    <property type="component" value="Chromosome"/>
</dbReference>
<feature type="transmembrane region" description="Helical" evidence="19">
    <location>
        <begin position="153"/>
        <end position="182"/>
    </location>
</feature>
<evidence type="ECO:0000256" key="7">
    <source>
        <dbReference type="ARBA" id="ARBA00022475"/>
    </source>
</evidence>
<accession>A0A0K1JQN7</accession>
<evidence type="ECO:0000256" key="19">
    <source>
        <dbReference type="HAMAP-Rule" id="MF_00719"/>
    </source>
</evidence>
<dbReference type="GO" id="GO:0051073">
    <property type="term" value="F:adenosylcobinamide-GDP ribazoletransferase activity"/>
    <property type="evidence" value="ECO:0007669"/>
    <property type="project" value="UniProtKB-UniRule"/>
</dbReference>
<comment type="catalytic activity">
    <reaction evidence="17 19">
        <text>alpha-ribazole + adenosylcob(III)inamide-GDP = adenosylcob(III)alamin + GMP + H(+)</text>
        <dbReference type="Rhea" id="RHEA:16049"/>
        <dbReference type="ChEBI" id="CHEBI:10329"/>
        <dbReference type="ChEBI" id="CHEBI:15378"/>
        <dbReference type="ChEBI" id="CHEBI:18408"/>
        <dbReference type="ChEBI" id="CHEBI:58115"/>
        <dbReference type="ChEBI" id="CHEBI:60487"/>
        <dbReference type="EC" id="2.7.8.26"/>
    </reaction>
</comment>
<dbReference type="PANTHER" id="PTHR34148">
    <property type="entry name" value="ADENOSYLCOBINAMIDE-GDP RIBAZOLETRANSFERASE"/>
    <property type="match status" value="1"/>
</dbReference>
<dbReference type="Pfam" id="PF02654">
    <property type="entry name" value="CobS"/>
    <property type="match status" value="1"/>
</dbReference>
<evidence type="ECO:0000313" key="21">
    <source>
        <dbReference type="Proteomes" id="UP000066480"/>
    </source>
</evidence>
<evidence type="ECO:0000256" key="8">
    <source>
        <dbReference type="ARBA" id="ARBA00022573"/>
    </source>
</evidence>
<keyword evidence="21" id="KW-1185">Reference proteome</keyword>
<keyword evidence="10 19" id="KW-0812">Transmembrane</keyword>
<keyword evidence="9 19" id="KW-0808">Transferase</keyword>
<protein>
    <recommendedName>
        <fullName evidence="6 19">Adenosylcobinamide-GDP ribazoletransferase</fullName>
        <ecNumber evidence="5 19">2.7.8.26</ecNumber>
    </recommendedName>
    <alternativeName>
        <fullName evidence="16 19">Cobalamin synthase</fullName>
    </alternativeName>
    <alternativeName>
        <fullName evidence="15 19">Cobalamin-5'-phosphate synthase</fullName>
    </alternativeName>
</protein>
<reference evidence="20 21" key="1">
    <citation type="submission" date="2015-03" db="EMBL/GenBank/DDBJ databases">
        <title>Luteipulveratus halotolerans sp. nov., a novel actinobacterium (Dermacoccaceae) from Sarawak, Malaysia.</title>
        <authorList>
            <person name="Juboi H."/>
            <person name="Basik A."/>
            <person name="Shamsul S.S."/>
            <person name="Arnold P."/>
            <person name="Schmitt E.K."/>
            <person name="Sanglier J.-J."/>
            <person name="Yeo T."/>
        </authorList>
    </citation>
    <scope>NUCLEOTIDE SEQUENCE [LARGE SCALE GENOMIC DNA]</scope>
    <source>
        <strain evidence="20 21">MN07-A0370</strain>
    </source>
</reference>
<dbReference type="EMBL" id="CP011112">
    <property type="protein sequence ID" value="AKU19036.1"/>
    <property type="molecule type" value="Genomic_DNA"/>
</dbReference>
<dbReference type="PATRIC" id="fig|571913.6.peg.3476"/>
<dbReference type="PANTHER" id="PTHR34148:SF1">
    <property type="entry name" value="ADENOSYLCOBINAMIDE-GDP RIBAZOLETRANSFERASE"/>
    <property type="match status" value="1"/>
</dbReference>
<dbReference type="GO" id="GO:0005886">
    <property type="term" value="C:plasma membrane"/>
    <property type="evidence" value="ECO:0007669"/>
    <property type="project" value="UniProtKB-SubCell"/>
</dbReference>
<feature type="transmembrane region" description="Helical" evidence="19">
    <location>
        <begin position="99"/>
        <end position="132"/>
    </location>
</feature>
<evidence type="ECO:0000256" key="17">
    <source>
        <dbReference type="ARBA" id="ARBA00048623"/>
    </source>
</evidence>
<evidence type="ECO:0000256" key="16">
    <source>
        <dbReference type="ARBA" id="ARBA00032853"/>
    </source>
</evidence>
<dbReference type="KEGG" id="lmoi:VV02_17135"/>
<organism evidence="20 21">
    <name type="scientific">Luteipulveratus mongoliensis</name>
    <dbReference type="NCBI Taxonomy" id="571913"/>
    <lineage>
        <taxon>Bacteria</taxon>
        <taxon>Bacillati</taxon>
        <taxon>Actinomycetota</taxon>
        <taxon>Actinomycetes</taxon>
        <taxon>Micrococcales</taxon>
        <taxon>Dermacoccaceae</taxon>
        <taxon>Luteipulveratus</taxon>
    </lineage>
</organism>
<gene>
    <name evidence="19" type="primary">cobS</name>
    <name evidence="20" type="ORF">VV02_17135</name>
</gene>
<keyword evidence="12 19" id="KW-1133">Transmembrane helix</keyword>
<evidence type="ECO:0000256" key="18">
    <source>
        <dbReference type="ARBA" id="ARBA00049504"/>
    </source>
</evidence>
<keyword evidence="11 19" id="KW-0460">Magnesium</keyword>
<evidence type="ECO:0000256" key="6">
    <source>
        <dbReference type="ARBA" id="ARBA00015850"/>
    </source>
</evidence>
<evidence type="ECO:0000256" key="14">
    <source>
        <dbReference type="ARBA" id="ARBA00025228"/>
    </source>
</evidence>
<feature type="transmembrane region" description="Helical" evidence="19">
    <location>
        <begin position="218"/>
        <end position="239"/>
    </location>
</feature>
<evidence type="ECO:0000256" key="9">
    <source>
        <dbReference type="ARBA" id="ARBA00022679"/>
    </source>
</evidence>
<comment type="pathway">
    <text evidence="3 19">Cofactor biosynthesis; adenosylcobalamin biosynthesis; adenosylcobalamin from cob(II)yrinate a,c-diamide: step 7/7.</text>
</comment>
<evidence type="ECO:0000256" key="5">
    <source>
        <dbReference type="ARBA" id="ARBA00013200"/>
    </source>
</evidence>
<evidence type="ECO:0000256" key="13">
    <source>
        <dbReference type="ARBA" id="ARBA00023136"/>
    </source>
</evidence>
<keyword evidence="7 19" id="KW-1003">Cell membrane</keyword>
<dbReference type="InterPro" id="IPR003805">
    <property type="entry name" value="CobS"/>
</dbReference>
<comment type="catalytic activity">
    <reaction evidence="18 19">
        <text>alpha-ribazole 5'-phosphate + adenosylcob(III)inamide-GDP = adenosylcob(III)alamin 5'-phosphate + GMP + H(+)</text>
        <dbReference type="Rhea" id="RHEA:23560"/>
        <dbReference type="ChEBI" id="CHEBI:15378"/>
        <dbReference type="ChEBI" id="CHEBI:57918"/>
        <dbReference type="ChEBI" id="CHEBI:58115"/>
        <dbReference type="ChEBI" id="CHEBI:60487"/>
        <dbReference type="ChEBI" id="CHEBI:60493"/>
        <dbReference type="EC" id="2.7.8.26"/>
    </reaction>
</comment>
<name>A0A0K1JQN7_9MICO</name>
<dbReference type="GO" id="GO:0008818">
    <property type="term" value="F:cobalamin 5'-phosphate synthase activity"/>
    <property type="evidence" value="ECO:0007669"/>
    <property type="project" value="UniProtKB-UniRule"/>
</dbReference>
<proteinExistence type="inferred from homology"/>
<keyword evidence="8 19" id="KW-0169">Cobalamin biosynthesis</keyword>
<keyword evidence="13 19" id="KW-0472">Membrane</keyword>
<evidence type="ECO:0000256" key="15">
    <source>
        <dbReference type="ARBA" id="ARBA00032605"/>
    </source>
</evidence>
<sequence length="240" mass="23447">MRVPAPRSITRSTAGIAMLLAPLTALLLLLPAAACIALGRLLDVPSTVQAVLVVMVLAAGTRALHLDGLADTADGLAASYDRERALAVMRTGDVGPAGAATLLLVLALQITCAASLLTTTVGTTLAAVSLLASRSALTVACTRGVPSARPEGLGATVAGSVARPATIVALLVLAGAAAAVVAAADGSWWTAPAVVAGAVLGAAVLLRRCTTRLGGITGDVLGAALEIALAASLLVATAVV</sequence>
<dbReference type="EC" id="2.7.8.26" evidence="5 19"/>
<evidence type="ECO:0000256" key="1">
    <source>
        <dbReference type="ARBA" id="ARBA00001946"/>
    </source>
</evidence>
<evidence type="ECO:0000256" key="2">
    <source>
        <dbReference type="ARBA" id="ARBA00004651"/>
    </source>
</evidence>
<dbReference type="AlphaFoldDB" id="A0A0K1JQN7"/>
<evidence type="ECO:0000256" key="3">
    <source>
        <dbReference type="ARBA" id="ARBA00004663"/>
    </source>
</evidence>
<comment type="similarity">
    <text evidence="4 19">Belongs to the CobS family.</text>
</comment>
<evidence type="ECO:0000313" key="20">
    <source>
        <dbReference type="EMBL" id="AKU19036.1"/>
    </source>
</evidence>
<evidence type="ECO:0000256" key="11">
    <source>
        <dbReference type="ARBA" id="ARBA00022842"/>
    </source>
</evidence>
<comment type="subcellular location">
    <subcellularLocation>
        <location evidence="2 19">Cell membrane</location>
        <topology evidence="2 19">Multi-pass membrane protein</topology>
    </subcellularLocation>
</comment>
<dbReference type="HAMAP" id="MF_00719">
    <property type="entry name" value="CobS"/>
    <property type="match status" value="1"/>
</dbReference>
<evidence type="ECO:0000256" key="12">
    <source>
        <dbReference type="ARBA" id="ARBA00022989"/>
    </source>
</evidence>
<dbReference type="UniPathway" id="UPA00148">
    <property type="reaction ID" value="UER00238"/>
</dbReference>
<dbReference type="STRING" id="571913.VV02_17135"/>
<comment type="function">
    <text evidence="14 19">Joins adenosylcobinamide-GDP and alpha-ribazole to generate adenosylcobalamin (Ado-cobalamin). Also synthesizes adenosylcobalamin 5'-phosphate from adenosylcobinamide-GDP and alpha-ribazole 5'-phosphate.</text>
</comment>
<dbReference type="GO" id="GO:0009236">
    <property type="term" value="P:cobalamin biosynthetic process"/>
    <property type="evidence" value="ECO:0007669"/>
    <property type="project" value="UniProtKB-UniRule"/>
</dbReference>
<evidence type="ECO:0000256" key="4">
    <source>
        <dbReference type="ARBA" id="ARBA00010561"/>
    </source>
</evidence>